<evidence type="ECO:0000256" key="2">
    <source>
        <dbReference type="ARBA" id="ARBA00004236"/>
    </source>
</evidence>
<dbReference type="PANTHER" id="PTHR37461:SF1">
    <property type="entry name" value="ANTI-SIGMA-K FACTOR RSKA"/>
    <property type="match status" value="1"/>
</dbReference>
<dbReference type="InterPro" id="IPR018764">
    <property type="entry name" value="RskA_C"/>
</dbReference>
<accession>A0ABT2HM37</accession>
<evidence type="ECO:0000256" key="3">
    <source>
        <dbReference type="ARBA" id="ARBA00022475"/>
    </source>
</evidence>
<dbReference type="Proteomes" id="UP001205046">
    <property type="component" value="Unassembled WGS sequence"/>
</dbReference>
<evidence type="ECO:0000256" key="9">
    <source>
        <dbReference type="ARBA" id="ARBA00029829"/>
    </source>
</evidence>
<organism evidence="15 16">
    <name type="scientific">Nesterenkonia massiliensis</name>
    <dbReference type="NCBI Taxonomy" id="1232429"/>
    <lineage>
        <taxon>Bacteria</taxon>
        <taxon>Bacillati</taxon>
        <taxon>Actinomycetota</taxon>
        <taxon>Actinomycetes</taxon>
        <taxon>Micrococcales</taxon>
        <taxon>Micrococcaceae</taxon>
        <taxon>Nesterenkonia</taxon>
    </lineage>
</organism>
<dbReference type="SUPFAM" id="SSF88659">
    <property type="entry name" value="Sigma3 and sigma4 domains of RNA polymerase sigma factors"/>
    <property type="match status" value="1"/>
</dbReference>
<evidence type="ECO:0000256" key="5">
    <source>
        <dbReference type="ARBA" id="ARBA00022989"/>
    </source>
</evidence>
<evidence type="ECO:0000256" key="1">
    <source>
        <dbReference type="ARBA" id="ARBA00004167"/>
    </source>
</evidence>
<feature type="region of interest" description="Disordered" evidence="11">
    <location>
        <begin position="1"/>
        <end position="92"/>
    </location>
</feature>
<dbReference type="InterPro" id="IPR051474">
    <property type="entry name" value="Anti-sigma-K/W_factor"/>
</dbReference>
<evidence type="ECO:0000256" key="7">
    <source>
        <dbReference type="ARBA" id="ARBA00023136"/>
    </source>
</evidence>
<comment type="subcellular location">
    <subcellularLocation>
        <location evidence="2">Cell membrane</location>
    </subcellularLocation>
    <subcellularLocation>
        <location evidence="1">Membrane</location>
        <topology evidence="1">Single-pass membrane protein</topology>
    </subcellularLocation>
</comment>
<keyword evidence="6" id="KW-0805">Transcription regulation</keyword>
<evidence type="ECO:0000313" key="15">
    <source>
        <dbReference type="EMBL" id="MCT1605755.1"/>
    </source>
</evidence>
<feature type="transmembrane region" description="Helical" evidence="12">
    <location>
        <begin position="435"/>
        <end position="455"/>
    </location>
</feature>
<protein>
    <recommendedName>
        <fullName evidence="10">Regulator of SigK</fullName>
    </recommendedName>
    <alternativeName>
        <fullName evidence="9">Sigma-K anti-sigma factor RskA</fullName>
    </alternativeName>
</protein>
<reference evidence="15 16" key="1">
    <citation type="submission" date="2022-04" db="EMBL/GenBank/DDBJ databases">
        <title>Human microbiome associated bacterial genomes.</title>
        <authorList>
            <person name="Sandstrom S."/>
            <person name="Salamzade R."/>
            <person name="Kalan L.R."/>
        </authorList>
    </citation>
    <scope>NUCLEOTIDE SEQUENCE [LARGE SCALE GENOMIC DNA]</scope>
    <source>
        <strain evidence="16">p3-SID767</strain>
    </source>
</reference>
<evidence type="ECO:0000256" key="10">
    <source>
        <dbReference type="ARBA" id="ARBA00030803"/>
    </source>
</evidence>
<feature type="compositionally biased region" description="Acidic residues" evidence="11">
    <location>
        <begin position="577"/>
        <end position="599"/>
    </location>
</feature>
<evidence type="ECO:0000256" key="12">
    <source>
        <dbReference type="SAM" id="Phobius"/>
    </source>
</evidence>
<evidence type="ECO:0000256" key="8">
    <source>
        <dbReference type="ARBA" id="ARBA00023163"/>
    </source>
</evidence>
<dbReference type="Pfam" id="PF22618">
    <property type="entry name" value="RskA_N"/>
    <property type="match status" value="1"/>
</dbReference>
<feature type="compositionally biased region" description="Basic and acidic residues" evidence="11">
    <location>
        <begin position="1"/>
        <end position="17"/>
    </location>
</feature>
<feature type="compositionally biased region" description="Polar residues" evidence="11">
    <location>
        <begin position="40"/>
        <end position="55"/>
    </location>
</feature>
<keyword evidence="4 12" id="KW-0812">Transmembrane</keyword>
<evidence type="ECO:0000313" key="16">
    <source>
        <dbReference type="Proteomes" id="UP001205046"/>
    </source>
</evidence>
<proteinExistence type="predicted"/>
<dbReference type="InterPro" id="IPR053877">
    <property type="entry name" value="RskA_N"/>
</dbReference>
<evidence type="ECO:0000256" key="4">
    <source>
        <dbReference type="ARBA" id="ARBA00022692"/>
    </source>
</evidence>
<dbReference type="RefSeq" id="WP_260072049.1">
    <property type="nucleotide sequence ID" value="NZ_JALXMO010000001.1"/>
</dbReference>
<keyword evidence="16" id="KW-1185">Reference proteome</keyword>
<dbReference type="Gene3D" id="1.10.10.1320">
    <property type="entry name" value="Anti-sigma factor, zinc-finger domain"/>
    <property type="match status" value="1"/>
</dbReference>
<sequence length="599" mass="64588">MSTDPERETHDPRHPEDPAAAESAEAGDEYRQDELPQRAQPGSSSESPLSYASGSTEEEPHEFDDGAAAPADPDTDSAADREAEPAGEPVEPTLAELLTGTARGETASFSAFYESTSDVIYGLALLMHAEPAGAQASTVAVYQHLWDQADARARDLRLQTQASQLLTDEYADFTAEQQGDQEAATEYRPNEYEQVLEWLVPLAHRIFVERFREGAAEPIQLTAVAQSDGGGVAGLPEEILEDLLALSDSQAQALALTYLSGLSHHQLAQSVGAALPSVKSRLRDAMTRLHTQRTERESEPDPILRAAVTRKDVERGSGVNRNFASTIAADLDKGLLVELAELYALDAVDDAERALLDEKALTADAREAQQWDTRVLAARRTLAEIFAAHPVVPPSHLLDEVLQSVGDQEVGVGLVEGISTHTEETEKRTPVMKKWMFIAGFLLVLLVGIVVIYRVTSGVDVQSLAENDQNAVVVEDSLADGGQMRAVVSEAENVAWLEFSDVPDLAEDATYQVWLLPHTGGQPSSVGNFDADELEDGVDVRGISQYRQLQISVESIRGQERPTGAVVADLPLHSEGSENDGDTDAPAPEEDAAEDEAGS</sequence>
<dbReference type="EMBL" id="JALXMO010000001">
    <property type="protein sequence ID" value="MCT1605755.1"/>
    <property type="molecule type" value="Genomic_DNA"/>
</dbReference>
<dbReference type="InterPro" id="IPR013324">
    <property type="entry name" value="RNA_pol_sigma_r3/r4-like"/>
</dbReference>
<comment type="caution">
    <text evidence="15">The sequence shown here is derived from an EMBL/GenBank/DDBJ whole genome shotgun (WGS) entry which is preliminary data.</text>
</comment>
<evidence type="ECO:0000259" key="13">
    <source>
        <dbReference type="Pfam" id="PF10099"/>
    </source>
</evidence>
<keyword evidence="3" id="KW-1003">Cell membrane</keyword>
<dbReference type="Pfam" id="PF10099">
    <property type="entry name" value="RskA_C"/>
    <property type="match status" value="1"/>
</dbReference>
<gene>
    <name evidence="15" type="ORF">M3B43_00160</name>
</gene>
<dbReference type="InterPro" id="IPR041916">
    <property type="entry name" value="Anti_sigma_zinc_sf"/>
</dbReference>
<keyword evidence="8" id="KW-0804">Transcription</keyword>
<name>A0ABT2HM37_9MICC</name>
<keyword evidence="7 12" id="KW-0472">Membrane</keyword>
<feature type="domain" description="Anti-sigma K factor RskA C-terminal" evidence="13">
    <location>
        <begin position="444"/>
        <end position="564"/>
    </location>
</feature>
<feature type="region of interest" description="Disordered" evidence="11">
    <location>
        <begin position="560"/>
        <end position="599"/>
    </location>
</feature>
<evidence type="ECO:0000259" key="14">
    <source>
        <dbReference type="Pfam" id="PF22618"/>
    </source>
</evidence>
<dbReference type="InterPro" id="IPR036388">
    <property type="entry name" value="WH-like_DNA-bd_sf"/>
</dbReference>
<evidence type="ECO:0000256" key="11">
    <source>
        <dbReference type="SAM" id="MobiDB-lite"/>
    </source>
</evidence>
<evidence type="ECO:0000256" key="6">
    <source>
        <dbReference type="ARBA" id="ARBA00023015"/>
    </source>
</evidence>
<feature type="domain" description="Anti-sigma-K factor RskA N-terminal" evidence="14">
    <location>
        <begin position="336"/>
        <end position="383"/>
    </location>
</feature>
<keyword evidence="5 12" id="KW-1133">Transmembrane helix</keyword>
<dbReference type="PANTHER" id="PTHR37461">
    <property type="entry name" value="ANTI-SIGMA-K FACTOR RSKA"/>
    <property type="match status" value="1"/>
</dbReference>
<dbReference type="Gene3D" id="1.10.10.10">
    <property type="entry name" value="Winged helix-like DNA-binding domain superfamily/Winged helix DNA-binding domain"/>
    <property type="match status" value="1"/>
</dbReference>